<keyword evidence="2" id="KW-1185">Reference proteome</keyword>
<dbReference type="EMBL" id="CAUYUJ010016715">
    <property type="protein sequence ID" value="CAK0868084.1"/>
    <property type="molecule type" value="Genomic_DNA"/>
</dbReference>
<gene>
    <name evidence="1" type="ORF">PCOR1329_LOCUS54860</name>
</gene>
<evidence type="ECO:0008006" key="3">
    <source>
        <dbReference type="Google" id="ProtNLM"/>
    </source>
</evidence>
<sequence length="147" mass="16306">MDGCVFFPQETFTFEYDVGLWTFGSVQVIKERASGALRFCKSVPRVALRGQPGEAVARLRKLQGLRQRHICPVVEVLEDASNILIISEKTAGGDVGEWTARVMEEGNWLQEPGQPPAFSGPRRIEAEVDWAGCGPRWRGGKECEAEV</sequence>
<reference evidence="1" key="1">
    <citation type="submission" date="2023-10" db="EMBL/GenBank/DDBJ databases">
        <authorList>
            <person name="Chen Y."/>
            <person name="Shah S."/>
            <person name="Dougan E. K."/>
            <person name="Thang M."/>
            <person name="Chan C."/>
        </authorList>
    </citation>
    <scope>NUCLEOTIDE SEQUENCE [LARGE SCALE GENOMIC DNA]</scope>
</reference>
<protein>
    <recommendedName>
        <fullName evidence="3">Non-specific serine/threonine protein kinase</fullName>
    </recommendedName>
</protein>
<proteinExistence type="predicted"/>
<accession>A0ABN9V9L0</accession>
<comment type="caution">
    <text evidence="1">The sequence shown here is derived from an EMBL/GenBank/DDBJ whole genome shotgun (WGS) entry which is preliminary data.</text>
</comment>
<organism evidence="1 2">
    <name type="scientific">Prorocentrum cordatum</name>
    <dbReference type="NCBI Taxonomy" id="2364126"/>
    <lineage>
        <taxon>Eukaryota</taxon>
        <taxon>Sar</taxon>
        <taxon>Alveolata</taxon>
        <taxon>Dinophyceae</taxon>
        <taxon>Prorocentrales</taxon>
        <taxon>Prorocentraceae</taxon>
        <taxon>Prorocentrum</taxon>
    </lineage>
</organism>
<name>A0ABN9V9L0_9DINO</name>
<dbReference type="Gene3D" id="3.30.200.20">
    <property type="entry name" value="Phosphorylase Kinase, domain 1"/>
    <property type="match status" value="1"/>
</dbReference>
<evidence type="ECO:0000313" key="2">
    <source>
        <dbReference type="Proteomes" id="UP001189429"/>
    </source>
</evidence>
<dbReference type="Proteomes" id="UP001189429">
    <property type="component" value="Unassembled WGS sequence"/>
</dbReference>
<evidence type="ECO:0000313" key="1">
    <source>
        <dbReference type="EMBL" id="CAK0868084.1"/>
    </source>
</evidence>